<gene>
    <name evidence="2" type="ORF">GJV26_03845</name>
</gene>
<dbReference type="NCBIfam" id="TIGR04348">
    <property type="entry name" value="selenoneine biosynthesis selenosugar synthase SenB"/>
    <property type="match status" value="1"/>
</dbReference>
<sequence>MAASGKPSICIVSPGTARDNNGNWHTADRWAGFLRERYDVAIRDTWSERYPVPDLLIALHARRSARPLADFVAQPDGRPSILVLTGTDVYDDIHHDAEAGRALRLADALVVLQPAALDELPAAVRPDAYVIYQSAGALAPSQRLPSRRNITMVGHLRAVKDPATFMRAAALVTAPDVAMEHLGEALDAGLERLARHTADTVGRYTWLGGVPREVARERIRDSHALAICSTMEGGANVIVEAITSGVPVLASDISGNRGMLGDDYAGYFPVGDAAALARLVDRSALDEAFVATLRAQCAARAPLFAPEAERAALLRLVDNLVKPTP</sequence>
<dbReference type="SUPFAM" id="SSF53756">
    <property type="entry name" value="UDP-Glycosyltransferase/glycogen phosphorylase"/>
    <property type="match status" value="1"/>
</dbReference>
<dbReference type="CDD" id="cd03801">
    <property type="entry name" value="GT4_PimA-like"/>
    <property type="match status" value="1"/>
</dbReference>
<dbReference type="InterPro" id="IPR027627">
    <property type="entry name" value="Glycosyltransferase_put"/>
</dbReference>
<dbReference type="OrthoDB" id="8563324at2"/>
<dbReference type="Pfam" id="PF00534">
    <property type="entry name" value="Glycos_transf_1"/>
    <property type="match status" value="1"/>
</dbReference>
<evidence type="ECO:0000313" key="2">
    <source>
        <dbReference type="EMBL" id="MUI11619.1"/>
    </source>
</evidence>
<dbReference type="EMBL" id="WNWM01000002">
    <property type="protein sequence ID" value="MUI11619.1"/>
    <property type="molecule type" value="Genomic_DNA"/>
</dbReference>
<feature type="domain" description="Glycosyl transferase family 1" evidence="1">
    <location>
        <begin position="148"/>
        <end position="299"/>
    </location>
</feature>
<dbReference type="PANTHER" id="PTHR46401">
    <property type="entry name" value="GLYCOSYLTRANSFERASE WBBK-RELATED"/>
    <property type="match status" value="1"/>
</dbReference>
<reference evidence="2 3" key="1">
    <citation type="submission" date="2019-11" db="EMBL/GenBank/DDBJ databases">
        <title>Draft Genome Sequences of Six Type Strains of the Genus Massilia.</title>
        <authorList>
            <person name="Miess H."/>
            <person name="Frediansyah A."/>
            <person name="Goeker M."/>
            <person name="Gross H."/>
        </authorList>
    </citation>
    <scope>NUCLEOTIDE SEQUENCE [LARGE SCALE GENOMIC DNA]</scope>
    <source>
        <strain evidence="2 3">DSM 17513</strain>
    </source>
</reference>
<evidence type="ECO:0000313" key="3">
    <source>
        <dbReference type="Proteomes" id="UP000431684"/>
    </source>
</evidence>
<organism evidence="2 3">
    <name type="scientific">Pseudoduganella dura</name>
    <dbReference type="NCBI Taxonomy" id="321982"/>
    <lineage>
        <taxon>Bacteria</taxon>
        <taxon>Pseudomonadati</taxon>
        <taxon>Pseudomonadota</taxon>
        <taxon>Betaproteobacteria</taxon>
        <taxon>Burkholderiales</taxon>
        <taxon>Oxalobacteraceae</taxon>
        <taxon>Telluria group</taxon>
        <taxon>Pseudoduganella</taxon>
    </lineage>
</organism>
<comment type="caution">
    <text evidence="2">The sequence shown here is derived from an EMBL/GenBank/DDBJ whole genome shotgun (WGS) entry which is preliminary data.</text>
</comment>
<dbReference type="PANTHER" id="PTHR46401:SF8">
    <property type="entry name" value="BLL6006 PROTEIN"/>
    <property type="match status" value="1"/>
</dbReference>
<dbReference type="Proteomes" id="UP000431684">
    <property type="component" value="Unassembled WGS sequence"/>
</dbReference>
<evidence type="ECO:0000259" key="1">
    <source>
        <dbReference type="Pfam" id="PF00534"/>
    </source>
</evidence>
<dbReference type="Gene3D" id="3.40.50.2000">
    <property type="entry name" value="Glycogen Phosphorylase B"/>
    <property type="match status" value="2"/>
</dbReference>
<dbReference type="GO" id="GO:0016757">
    <property type="term" value="F:glycosyltransferase activity"/>
    <property type="evidence" value="ECO:0007669"/>
    <property type="project" value="InterPro"/>
</dbReference>
<dbReference type="AlphaFoldDB" id="A0A6I3X438"/>
<name>A0A6I3X438_9BURK</name>
<keyword evidence="2" id="KW-0808">Transferase</keyword>
<proteinExistence type="predicted"/>
<dbReference type="RefSeq" id="WP_155707668.1">
    <property type="nucleotide sequence ID" value="NZ_BMWU01000003.1"/>
</dbReference>
<keyword evidence="3" id="KW-1185">Reference proteome</keyword>
<accession>A0A6I3X438</accession>
<protein>
    <submittedName>
        <fullName evidence="2">TIGR04348 family glycosyltransferase</fullName>
    </submittedName>
</protein>
<dbReference type="InterPro" id="IPR001296">
    <property type="entry name" value="Glyco_trans_1"/>
</dbReference>